<organism evidence="2 3">
    <name type="scientific">Yoonia rhodophyticola</name>
    <dbReference type="NCBI Taxonomy" id="3137370"/>
    <lineage>
        <taxon>Bacteria</taxon>
        <taxon>Pseudomonadati</taxon>
        <taxon>Pseudomonadota</taxon>
        <taxon>Alphaproteobacteria</taxon>
        <taxon>Rhodobacterales</taxon>
        <taxon>Paracoccaceae</taxon>
        <taxon>Yoonia</taxon>
    </lineage>
</organism>
<evidence type="ECO:0000313" key="2">
    <source>
        <dbReference type="EMBL" id="WZU66666.1"/>
    </source>
</evidence>
<reference evidence="2 3" key="2">
    <citation type="submission" date="2024-08" db="EMBL/GenBank/DDBJ databases">
        <title>Phylogenomic analyses of a clade within the roseobacter group suggest taxonomic reassignments of species of the genera Aestuariivita, Citreicella, Loktanella, Nautella, Pelagibaca, Ruegeria, Thalassobius, Thiobacimonas and Tropicibacter, and the proposal o.</title>
        <authorList>
            <person name="Jeon C.O."/>
        </authorList>
    </citation>
    <scope>NUCLEOTIDE SEQUENCE [LARGE SCALE GENOMIC DNA]</scope>
    <source>
        <strain evidence="2 3">SS1-5</strain>
    </source>
</reference>
<reference evidence="3" key="1">
    <citation type="submission" date="2024-04" db="EMBL/GenBank/DDBJ databases">
        <title>Phylogenomic analyses of a clade within the roseobacter group suggest taxonomic reassignments of species of the genera Aestuariivita, Citreicella, Loktanella, Nautella, Pelagibaca, Ruegeria, Thalassobius, Thiobacimonas and Tropicibacter, and the proposal o.</title>
        <authorList>
            <person name="Jeon C.O."/>
        </authorList>
    </citation>
    <scope>NUCLEOTIDE SEQUENCE [LARGE SCALE GENOMIC DNA]</scope>
    <source>
        <strain evidence="3">SS1-5</strain>
    </source>
</reference>
<dbReference type="KEGG" id="yrh:AABB31_16825"/>
<gene>
    <name evidence="2" type="ORF">AABB31_16825</name>
</gene>
<sequence>MPNKRSIRLSSMAVLAAIGTTFGAASAAEEGAAQSQLIMTSALNSFVHQTVASACMINADVAVQTEMQELADMRNTFNAHLTTLVADGKIAEDDAVFVGWRPFDESISMILAGDRPDAYIKTMKKAQPALEFATLALLDESVNAYGEAEGATTSEILTLDLLERQDILIHKIKLQACEMAAETPSVEAKATLDDLVDLYQVSLTALTNGMPEVGIAAPTDYAANQVLAAASFDWRNMQPVLQSIAENGTATSTELHGLQVRSTTLGNRMAALGDIYLAPAVDDAAPRVASLVGAAD</sequence>
<feature type="chain" id="PRO_5042937892" description="PilJ/NarX-like methyl-accepting chemotaxis transducer" evidence="1">
    <location>
        <begin position="28"/>
        <end position="296"/>
    </location>
</feature>
<name>A0AAN0M7T7_9RHOB</name>
<keyword evidence="3" id="KW-1185">Reference proteome</keyword>
<evidence type="ECO:0000256" key="1">
    <source>
        <dbReference type="SAM" id="SignalP"/>
    </source>
</evidence>
<accession>A0AAN0M7T7</accession>
<proteinExistence type="predicted"/>
<evidence type="ECO:0008006" key="4">
    <source>
        <dbReference type="Google" id="ProtNLM"/>
    </source>
</evidence>
<dbReference type="EMBL" id="CP151767">
    <property type="protein sequence ID" value="WZU66666.1"/>
    <property type="molecule type" value="Genomic_DNA"/>
</dbReference>
<dbReference type="Proteomes" id="UP001470809">
    <property type="component" value="Chromosome"/>
</dbReference>
<protein>
    <recommendedName>
        <fullName evidence="4">PilJ/NarX-like methyl-accepting chemotaxis transducer</fullName>
    </recommendedName>
</protein>
<keyword evidence="1" id="KW-0732">Signal</keyword>
<feature type="signal peptide" evidence="1">
    <location>
        <begin position="1"/>
        <end position="27"/>
    </location>
</feature>
<dbReference type="AlphaFoldDB" id="A0AAN0M7T7"/>
<dbReference type="RefSeq" id="WP_342075988.1">
    <property type="nucleotide sequence ID" value="NZ_CP151767.2"/>
</dbReference>
<evidence type="ECO:0000313" key="3">
    <source>
        <dbReference type="Proteomes" id="UP001470809"/>
    </source>
</evidence>